<name>A0A1B0D086_PHLPP</name>
<feature type="domain" description="Root UVB sensitive protein C-terminal" evidence="7">
    <location>
        <begin position="297"/>
        <end position="436"/>
    </location>
</feature>
<dbReference type="Pfam" id="PF04884">
    <property type="entry name" value="UVB_sens_prot"/>
    <property type="match status" value="1"/>
</dbReference>
<reference evidence="8" key="1">
    <citation type="submission" date="2022-08" db="UniProtKB">
        <authorList>
            <consortium name="EnsemblMetazoa"/>
        </authorList>
    </citation>
    <scope>IDENTIFICATION</scope>
    <source>
        <strain evidence="8">Israel</strain>
    </source>
</reference>
<dbReference type="InterPro" id="IPR006968">
    <property type="entry name" value="RUS_fam"/>
</dbReference>
<keyword evidence="9" id="KW-1185">Reference proteome</keyword>
<evidence type="ECO:0000256" key="5">
    <source>
        <dbReference type="ARBA" id="ARBA00023136"/>
    </source>
</evidence>
<evidence type="ECO:0000256" key="3">
    <source>
        <dbReference type="ARBA" id="ARBA00022692"/>
    </source>
</evidence>
<dbReference type="InterPro" id="IPR055412">
    <property type="entry name" value="UVB_sens_C"/>
</dbReference>
<evidence type="ECO:0000256" key="1">
    <source>
        <dbReference type="ARBA" id="ARBA00004370"/>
    </source>
</evidence>
<protein>
    <recommendedName>
        <fullName evidence="10">DUF647 domain-containing protein</fullName>
    </recommendedName>
</protein>
<dbReference type="EMBL" id="AJVK01002256">
    <property type="status" value="NOT_ANNOTATED_CDS"/>
    <property type="molecule type" value="Genomic_DNA"/>
</dbReference>
<dbReference type="InterPro" id="IPR054549">
    <property type="entry name" value="UVB_sens_RUS_dom"/>
</dbReference>
<keyword evidence="4" id="KW-1133">Transmembrane helix</keyword>
<evidence type="ECO:0000256" key="2">
    <source>
        <dbReference type="ARBA" id="ARBA00007558"/>
    </source>
</evidence>
<dbReference type="AlphaFoldDB" id="A0A1B0D086"/>
<dbReference type="VEuPathDB" id="VectorBase:PPAPM1_011629"/>
<dbReference type="GO" id="GO:0016020">
    <property type="term" value="C:membrane"/>
    <property type="evidence" value="ECO:0007669"/>
    <property type="project" value="UniProtKB-SubCell"/>
</dbReference>
<comment type="similarity">
    <text evidence="2">Belongs to the RUS1 family.</text>
</comment>
<sequence length="438" mass="49548">MKVHFREQYGTKGNEILYVTPAGFLGRFLILLSSPDSISDQSSIVRVPLKSDKIIIKEKNGLIRLFQQIFLPHGYPDSVSEDYVEYQIWDTVQAFCSTITGTLTTHAILKGVGVGSDAVNPLSATVTWVLKDGSGHLGKILFAWWKGSELDLDSKKWRLRADVLNDIAMGVEIFVLPLFPDISTYILCATTTMKAIVGVAGGATRSALTQHHAIRGNLADVASKDSAQETCVNLIASFVGLFLLSAIHTPTVLYSIFTIVTFMHMYANLRAVKSVCLRTFNESRLLITLEEYLKSGRMLPPREVNKLERVTIGQTVSLSHRVSIGLSAKHLVDHYKTSHEVENVLTGFDHTDRFIIAETSRMIGIYLHFDARPQDVLKAYFYAVSYLQEEDRSHHMHQQKYWEIQQKWNDFYSLAQSEGWITASHLIFVDEFRLDWRI</sequence>
<proteinExistence type="inferred from homology"/>
<feature type="domain" description="Protein root UVB sensitive/RUS" evidence="6">
    <location>
        <begin position="58"/>
        <end position="295"/>
    </location>
</feature>
<comment type="subcellular location">
    <subcellularLocation>
        <location evidence="1">Membrane</location>
    </subcellularLocation>
</comment>
<dbReference type="PANTHER" id="PTHR12770:SF31">
    <property type="entry name" value="RUS FAMILY MEMBER 1"/>
    <property type="match status" value="1"/>
</dbReference>
<dbReference type="EMBL" id="AJVK01002257">
    <property type="status" value="NOT_ANNOTATED_CDS"/>
    <property type="molecule type" value="Genomic_DNA"/>
</dbReference>
<dbReference type="EnsemblMetazoa" id="PPAI000758-RA">
    <property type="protein sequence ID" value="PPAI000758-PA"/>
    <property type="gene ID" value="PPAI000758"/>
</dbReference>
<keyword evidence="3" id="KW-0812">Transmembrane</keyword>
<dbReference type="EMBL" id="AJVK01002258">
    <property type="status" value="NOT_ANNOTATED_CDS"/>
    <property type="molecule type" value="Genomic_DNA"/>
</dbReference>
<evidence type="ECO:0000256" key="4">
    <source>
        <dbReference type="ARBA" id="ARBA00022989"/>
    </source>
</evidence>
<evidence type="ECO:0000259" key="7">
    <source>
        <dbReference type="Pfam" id="PF24160"/>
    </source>
</evidence>
<evidence type="ECO:0000259" key="6">
    <source>
        <dbReference type="Pfam" id="PF04884"/>
    </source>
</evidence>
<dbReference type="Proteomes" id="UP000092462">
    <property type="component" value="Unassembled WGS sequence"/>
</dbReference>
<organism evidence="8 9">
    <name type="scientific">Phlebotomus papatasi</name>
    <name type="common">Sandfly</name>
    <dbReference type="NCBI Taxonomy" id="29031"/>
    <lineage>
        <taxon>Eukaryota</taxon>
        <taxon>Metazoa</taxon>
        <taxon>Ecdysozoa</taxon>
        <taxon>Arthropoda</taxon>
        <taxon>Hexapoda</taxon>
        <taxon>Insecta</taxon>
        <taxon>Pterygota</taxon>
        <taxon>Neoptera</taxon>
        <taxon>Endopterygota</taxon>
        <taxon>Diptera</taxon>
        <taxon>Nematocera</taxon>
        <taxon>Psychodoidea</taxon>
        <taxon>Psychodidae</taxon>
        <taxon>Phlebotomus</taxon>
        <taxon>Phlebotomus</taxon>
    </lineage>
</organism>
<dbReference type="PANTHER" id="PTHR12770">
    <property type="entry name" value="RUS1 FAMILY PROTEIN C16ORF58"/>
    <property type="match status" value="1"/>
</dbReference>
<evidence type="ECO:0008006" key="10">
    <source>
        <dbReference type="Google" id="ProtNLM"/>
    </source>
</evidence>
<accession>A0A1B0D086</accession>
<keyword evidence="5" id="KW-0472">Membrane</keyword>
<evidence type="ECO:0000313" key="8">
    <source>
        <dbReference type="EnsemblMetazoa" id="PPAI000758-PA"/>
    </source>
</evidence>
<evidence type="ECO:0000313" key="9">
    <source>
        <dbReference type="Proteomes" id="UP000092462"/>
    </source>
</evidence>
<dbReference type="VEuPathDB" id="VectorBase:PPAI000758"/>
<dbReference type="Pfam" id="PF24160">
    <property type="entry name" value="UVB_sens_C"/>
    <property type="match status" value="1"/>
</dbReference>